<dbReference type="AlphaFoldDB" id="A0A927R7V1"/>
<protein>
    <recommendedName>
        <fullName evidence="8">Protein kinase domain-containing protein</fullName>
    </recommendedName>
</protein>
<dbReference type="PROSITE" id="PS50011">
    <property type="entry name" value="PROTEIN_KINASE_DOM"/>
    <property type="match status" value="1"/>
</dbReference>
<keyword evidence="2 5" id="KW-0547">Nucleotide-binding</keyword>
<evidence type="ECO:0000256" key="5">
    <source>
        <dbReference type="PROSITE-ProRule" id="PRU10141"/>
    </source>
</evidence>
<reference evidence="9" key="1">
    <citation type="submission" date="2020-10" db="EMBL/GenBank/DDBJ databases">
        <title>Sequencing the genomes of 1000 actinobacteria strains.</title>
        <authorList>
            <person name="Klenk H.-P."/>
        </authorList>
    </citation>
    <scope>NUCLEOTIDE SEQUENCE</scope>
    <source>
        <strain evidence="9">DSM 46832</strain>
    </source>
</reference>
<feature type="region of interest" description="Disordered" evidence="6">
    <location>
        <begin position="350"/>
        <end position="381"/>
    </location>
</feature>
<dbReference type="CDD" id="cd14014">
    <property type="entry name" value="STKc_PknB_like"/>
    <property type="match status" value="1"/>
</dbReference>
<dbReference type="GO" id="GO:0005524">
    <property type="term" value="F:ATP binding"/>
    <property type="evidence" value="ECO:0007669"/>
    <property type="project" value="UniProtKB-UniRule"/>
</dbReference>
<dbReference type="Gene3D" id="3.30.200.20">
    <property type="entry name" value="Phosphorylase Kinase, domain 1"/>
    <property type="match status" value="1"/>
</dbReference>
<dbReference type="SMART" id="SM00220">
    <property type="entry name" value="S_TKc"/>
    <property type="match status" value="1"/>
</dbReference>
<dbReference type="GO" id="GO:0004674">
    <property type="term" value="F:protein serine/threonine kinase activity"/>
    <property type="evidence" value="ECO:0007669"/>
    <property type="project" value="TreeGrafter"/>
</dbReference>
<dbReference type="PANTHER" id="PTHR43289:SF34">
    <property type="entry name" value="SERINE_THREONINE-PROTEIN KINASE YBDM-RELATED"/>
    <property type="match status" value="1"/>
</dbReference>
<dbReference type="InterPro" id="IPR011009">
    <property type="entry name" value="Kinase-like_dom_sf"/>
</dbReference>
<dbReference type="RefSeq" id="WP_192767926.1">
    <property type="nucleotide sequence ID" value="NZ_JADBEB010000001.1"/>
</dbReference>
<evidence type="ECO:0000256" key="6">
    <source>
        <dbReference type="SAM" id="MobiDB-lite"/>
    </source>
</evidence>
<dbReference type="PROSITE" id="PS00108">
    <property type="entry name" value="PROTEIN_KINASE_ST"/>
    <property type="match status" value="1"/>
</dbReference>
<keyword evidence="7" id="KW-0812">Transmembrane</keyword>
<dbReference type="PANTHER" id="PTHR43289">
    <property type="entry name" value="MITOGEN-ACTIVATED PROTEIN KINASE KINASE KINASE 20-RELATED"/>
    <property type="match status" value="1"/>
</dbReference>
<gene>
    <name evidence="9" type="ORF">H4W31_003859</name>
</gene>
<dbReference type="InterPro" id="IPR017441">
    <property type="entry name" value="Protein_kinase_ATP_BS"/>
</dbReference>
<feature type="transmembrane region" description="Helical" evidence="7">
    <location>
        <begin position="315"/>
        <end position="334"/>
    </location>
</feature>
<evidence type="ECO:0000256" key="4">
    <source>
        <dbReference type="ARBA" id="ARBA00022840"/>
    </source>
</evidence>
<dbReference type="SUPFAM" id="SSF56112">
    <property type="entry name" value="Protein kinase-like (PK-like)"/>
    <property type="match status" value="1"/>
</dbReference>
<sequence length="695" mass="73525">MTSPMMPNDPRRLGNYELLGRLGEGGMGTVFLGRSPDGRLVAVKMLRAEHAWDTEFRGRFRSEVNRAREVPGFCTAAVLDADPDHETPYLVVEYVDGPSLSEVIRERGPLDGGTLHSVAVGVATALAAIHGVGVIHRDLKPQNVLFSLGTPKVIDFGIARAVEMTSRHTKTDQMVGTVAYMAPERFDNDSDRTVGPAADVFAWGVVVAYAATGRTPFWADSPAATAARILTQPPDLTGLGGSLRDLVGRTLAKDPTERPTAHQLLDLLLEAESGGALAQRPELLKAAEAAQHTGRVRPSGVREPAAPVRRRVSRLVAVAAAVTVVCASIGFALFRHQLDGALASFVPSTSPSASRPVASAAPKSTVAVSGKPRIQGPGVSDRLDRRGLWKADRAADSAAGWCTFDERMLATTHMSTLYQCKGPKDSFAGDQTIAVDVGIVTKGACAVIWFRLVDQRGYVASFCENEIRLGIDESSGNGFNSEQRVASSAFQVGQTHRTGITVHNGTAQVTVDGTPALSMPVTDPQLVAGRVVLGVLNDASEGDAAVAFANVDLRSPLVGQPAHFTDPATGSSQSIVELYSYDPVAHSAVAQPVLVMDSADYCKQFKIDSDDIRCSDPFQIVESHTKVTIPVRSAPKLTSWENVGGGDGIVSVRAGAGHSISASKFTKWLAGKQGGLVAVTTTNGEVTTLTKIDNP</sequence>
<keyword evidence="1" id="KW-0808">Transferase</keyword>
<keyword evidence="4 5" id="KW-0067">ATP-binding</keyword>
<dbReference type="InterPro" id="IPR000719">
    <property type="entry name" value="Prot_kinase_dom"/>
</dbReference>
<dbReference type="Proteomes" id="UP000649753">
    <property type="component" value="Unassembled WGS sequence"/>
</dbReference>
<evidence type="ECO:0000256" key="3">
    <source>
        <dbReference type="ARBA" id="ARBA00022777"/>
    </source>
</evidence>
<dbReference type="Pfam" id="PF00069">
    <property type="entry name" value="Pkinase"/>
    <property type="match status" value="1"/>
</dbReference>
<comment type="caution">
    <text evidence="9">The sequence shown here is derived from an EMBL/GenBank/DDBJ whole genome shotgun (WGS) entry which is preliminary data.</text>
</comment>
<dbReference type="PROSITE" id="PS00107">
    <property type="entry name" value="PROTEIN_KINASE_ATP"/>
    <property type="match status" value="1"/>
</dbReference>
<evidence type="ECO:0000256" key="1">
    <source>
        <dbReference type="ARBA" id="ARBA00022679"/>
    </source>
</evidence>
<keyword evidence="3" id="KW-0418">Kinase</keyword>
<feature type="domain" description="Protein kinase" evidence="8">
    <location>
        <begin position="16"/>
        <end position="269"/>
    </location>
</feature>
<dbReference type="Gene3D" id="2.60.120.560">
    <property type="entry name" value="Exo-inulinase, domain 1"/>
    <property type="match status" value="1"/>
</dbReference>
<keyword evidence="10" id="KW-1185">Reference proteome</keyword>
<evidence type="ECO:0000259" key="8">
    <source>
        <dbReference type="PROSITE" id="PS50011"/>
    </source>
</evidence>
<feature type="compositionally biased region" description="Low complexity" evidence="6">
    <location>
        <begin position="350"/>
        <end position="364"/>
    </location>
</feature>
<dbReference type="InterPro" id="IPR008271">
    <property type="entry name" value="Ser/Thr_kinase_AS"/>
</dbReference>
<dbReference type="EMBL" id="JADBEB010000001">
    <property type="protein sequence ID" value="MBE1488221.1"/>
    <property type="molecule type" value="Genomic_DNA"/>
</dbReference>
<organism evidence="9 10">
    <name type="scientific">Plantactinospora soyae</name>
    <dbReference type="NCBI Taxonomy" id="1544732"/>
    <lineage>
        <taxon>Bacteria</taxon>
        <taxon>Bacillati</taxon>
        <taxon>Actinomycetota</taxon>
        <taxon>Actinomycetes</taxon>
        <taxon>Micromonosporales</taxon>
        <taxon>Micromonosporaceae</taxon>
        <taxon>Plantactinospora</taxon>
    </lineage>
</organism>
<evidence type="ECO:0000313" key="9">
    <source>
        <dbReference type="EMBL" id="MBE1488221.1"/>
    </source>
</evidence>
<keyword evidence="7" id="KW-1133">Transmembrane helix</keyword>
<evidence type="ECO:0000256" key="7">
    <source>
        <dbReference type="SAM" id="Phobius"/>
    </source>
</evidence>
<evidence type="ECO:0000313" key="10">
    <source>
        <dbReference type="Proteomes" id="UP000649753"/>
    </source>
</evidence>
<accession>A0A927R7V1</accession>
<feature type="binding site" evidence="5">
    <location>
        <position position="44"/>
    </location>
    <ligand>
        <name>ATP</name>
        <dbReference type="ChEBI" id="CHEBI:30616"/>
    </ligand>
</feature>
<proteinExistence type="predicted"/>
<dbReference type="Gene3D" id="1.10.510.10">
    <property type="entry name" value="Transferase(Phosphotransferase) domain 1"/>
    <property type="match status" value="1"/>
</dbReference>
<name>A0A927R7V1_9ACTN</name>
<evidence type="ECO:0000256" key="2">
    <source>
        <dbReference type="ARBA" id="ARBA00022741"/>
    </source>
</evidence>
<keyword evidence="7" id="KW-0472">Membrane</keyword>